<dbReference type="InterPro" id="IPR002110">
    <property type="entry name" value="Ankyrin_rpt"/>
</dbReference>
<dbReference type="Gene3D" id="1.25.40.20">
    <property type="entry name" value="Ankyrin repeat-containing domain"/>
    <property type="match status" value="1"/>
</dbReference>
<dbReference type="EMBL" id="JAPDOD010000035">
    <property type="protein sequence ID" value="MDA0164522.1"/>
    <property type="molecule type" value="Genomic_DNA"/>
</dbReference>
<feature type="repeat" description="ANK" evidence="3">
    <location>
        <begin position="81"/>
        <end position="113"/>
    </location>
</feature>
<keyword evidence="1" id="KW-0677">Repeat</keyword>
<dbReference type="InterPro" id="IPR036770">
    <property type="entry name" value="Ankyrin_rpt-contain_sf"/>
</dbReference>
<keyword evidence="2 3" id="KW-0040">ANK repeat</keyword>
<proteinExistence type="predicted"/>
<dbReference type="PRINTS" id="PR01415">
    <property type="entry name" value="ANKYRIN"/>
</dbReference>
<evidence type="ECO:0000256" key="3">
    <source>
        <dbReference type="PROSITE-ProRule" id="PRU00023"/>
    </source>
</evidence>
<dbReference type="PROSITE" id="PS50297">
    <property type="entry name" value="ANK_REP_REGION"/>
    <property type="match status" value="1"/>
</dbReference>
<protein>
    <submittedName>
        <fullName evidence="4">Ankyrin repeat domain-containing protein</fullName>
    </submittedName>
</protein>
<dbReference type="SUPFAM" id="SSF48403">
    <property type="entry name" value="Ankyrin repeat"/>
    <property type="match status" value="1"/>
</dbReference>
<dbReference type="RefSeq" id="WP_270043776.1">
    <property type="nucleotide sequence ID" value="NZ_JAPDOD010000035.1"/>
</dbReference>
<dbReference type="AlphaFoldDB" id="A0A9X3S4J6"/>
<gene>
    <name evidence="4" type="ORF">OM076_29900</name>
</gene>
<evidence type="ECO:0000256" key="2">
    <source>
        <dbReference type="ARBA" id="ARBA00023043"/>
    </source>
</evidence>
<evidence type="ECO:0000313" key="5">
    <source>
        <dbReference type="Proteomes" id="UP001149140"/>
    </source>
</evidence>
<reference evidence="4" key="1">
    <citation type="submission" date="2022-10" db="EMBL/GenBank/DDBJ databases">
        <title>The WGS of Solirubrobacter ginsenosidimutans DSM 21036.</title>
        <authorList>
            <person name="Jiang Z."/>
        </authorList>
    </citation>
    <scope>NUCLEOTIDE SEQUENCE</scope>
    <source>
        <strain evidence="4">DSM 21036</strain>
    </source>
</reference>
<evidence type="ECO:0000313" key="4">
    <source>
        <dbReference type="EMBL" id="MDA0164522.1"/>
    </source>
</evidence>
<organism evidence="4 5">
    <name type="scientific">Solirubrobacter ginsenosidimutans</name>
    <dbReference type="NCBI Taxonomy" id="490573"/>
    <lineage>
        <taxon>Bacteria</taxon>
        <taxon>Bacillati</taxon>
        <taxon>Actinomycetota</taxon>
        <taxon>Thermoleophilia</taxon>
        <taxon>Solirubrobacterales</taxon>
        <taxon>Solirubrobacteraceae</taxon>
        <taxon>Solirubrobacter</taxon>
    </lineage>
</organism>
<keyword evidence="5" id="KW-1185">Reference proteome</keyword>
<sequence>MDITAAIASDELPELLRDHPELITATDEHGVSALLLTLYHRKPDARAALLAAGAPVGPLEAAALGDVAALEGADLSVRGGDGFTPLHLAAFFGGAEAVRAILATGANPDADNENTFKVHPIHSAVAVGDHASVRALLEAGADPNLEQEGGYTPLKAAIHHEDAEMEALLREFGAVSP</sequence>
<evidence type="ECO:0000256" key="1">
    <source>
        <dbReference type="ARBA" id="ARBA00022737"/>
    </source>
</evidence>
<accession>A0A9X3S4J6</accession>
<dbReference type="PANTHER" id="PTHR24171">
    <property type="entry name" value="ANKYRIN REPEAT DOMAIN-CONTAINING PROTEIN 39-RELATED"/>
    <property type="match status" value="1"/>
</dbReference>
<name>A0A9X3S4J6_9ACTN</name>
<dbReference type="Proteomes" id="UP001149140">
    <property type="component" value="Unassembled WGS sequence"/>
</dbReference>
<dbReference type="SMART" id="SM00248">
    <property type="entry name" value="ANK"/>
    <property type="match status" value="2"/>
</dbReference>
<feature type="repeat" description="ANK" evidence="3">
    <location>
        <begin position="120"/>
        <end position="148"/>
    </location>
</feature>
<dbReference type="Pfam" id="PF12796">
    <property type="entry name" value="Ank_2"/>
    <property type="match status" value="1"/>
</dbReference>
<comment type="caution">
    <text evidence="4">The sequence shown here is derived from an EMBL/GenBank/DDBJ whole genome shotgun (WGS) entry which is preliminary data.</text>
</comment>
<dbReference type="PROSITE" id="PS50088">
    <property type="entry name" value="ANK_REPEAT"/>
    <property type="match status" value="2"/>
</dbReference>